<feature type="domain" description="Exostosin GT47" evidence="1">
    <location>
        <begin position="115"/>
        <end position="276"/>
    </location>
</feature>
<dbReference type="Pfam" id="PF03016">
    <property type="entry name" value="Exostosin_GT47"/>
    <property type="match status" value="1"/>
</dbReference>
<sequence>MRSVGFILPNPAIPRTVFHDRLCEAVRRHSWFRDGDGAALVLPAEDTAQETNWPRYGARASAYLRGDPPEFRAGSPLVEYLNQVAAAARARPDRRVLVVNMHPFVRLPMLFKPFANVIVADGSLAAFERAANPRTISMPALPIVKPGSGGGERTLLASFQGAASHPVRRALAAIDDGRDIRVRLIDPANHVGRIDAVAGRTDASYEELIDRSVFSFVPRGDALFSYRLLEVMARGSIPVILSDGWVLPFDRSVDWPSFSVSVHHDAVDRIPELLRSFTPAEVDRLRTAGADTYRRVFGDLDRIVDTLVGEADRIVL</sequence>
<evidence type="ECO:0000313" key="3">
    <source>
        <dbReference type="Proteomes" id="UP000294547"/>
    </source>
</evidence>
<reference evidence="2 3" key="1">
    <citation type="submission" date="2019-03" db="EMBL/GenBank/DDBJ databases">
        <title>Genomic Encyclopedia of Type Strains, Phase IV (KMG-IV): sequencing the most valuable type-strain genomes for metagenomic binning, comparative biology and taxonomic classification.</title>
        <authorList>
            <person name="Goeker M."/>
        </authorList>
    </citation>
    <scope>NUCLEOTIDE SEQUENCE [LARGE SCALE GENOMIC DNA]</scope>
    <source>
        <strain evidence="2 3">DSM 102969</strain>
    </source>
</reference>
<accession>A0A4R6RAT0</accession>
<gene>
    <name evidence="2" type="ORF">EDD54_3200</name>
</gene>
<dbReference type="AlphaFoldDB" id="A0A4R6RAT0"/>
<evidence type="ECO:0000259" key="1">
    <source>
        <dbReference type="Pfam" id="PF03016"/>
    </source>
</evidence>
<dbReference type="PANTHER" id="PTHR11062">
    <property type="entry name" value="EXOSTOSIN HEPARAN SULFATE GLYCOSYLTRANSFERASE -RELATED"/>
    <property type="match status" value="1"/>
</dbReference>
<evidence type="ECO:0000313" key="2">
    <source>
        <dbReference type="EMBL" id="TDP83241.1"/>
    </source>
</evidence>
<dbReference type="Proteomes" id="UP000294547">
    <property type="component" value="Unassembled WGS sequence"/>
</dbReference>
<proteinExistence type="predicted"/>
<keyword evidence="3" id="KW-1185">Reference proteome</keyword>
<dbReference type="EMBL" id="SNXY01000009">
    <property type="protein sequence ID" value="TDP83241.1"/>
    <property type="molecule type" value="Genomic_DNA"/>
</dbReference>
<protein>
    <submittedName>
        <fullName evidence="2">Exostosin family protein</fullName>
    </submittedName>
</protein>
<organism evidence="2 3">
    <name type="scientific">Oharaeibacter diazotrophicus</name>
    <dbReference type="NCBI Taxonomy" id="1920512"/>
    <lineage>
        <taxon>Bacteria</taxon>
        <taxon>Pseudomonadati</taxon>
        <taxon>Pseudomonadota</taxon>
        <taxon>Alphaproteobacteria</taxon>
        <taxon>Hyphomicrobiales</taxon>
        <taxon>Pleomorphomonadaceae</taxon>
        <taxon>Oharaeibacter</taxon>
    </lineage>
</organism>
<dbReference type="GO" id="GO:0016757">
    <property type="term" value="F:glycosyltransferase activity"/>
    <property type="evidence" value="ECO:0007669"/>
    <property type="project" value="InterPro"/>
</dbReference>
<dbReference type="InterPro" id="IPR040911">
    <property type="entry name" value="Exostosin_GT47"/>
</dbReference>
<dbReference type="OrthoDB" id="8435943at2"/>
<comment type="caution">
    <text evidence="2">The sequence shown here is derived from an EMBL/GenBank/DDBJ whole genome shotgun (WGS) entry which is preliminary data.</text>
</comment>
<dbReference type="RefSeq" id="WP_126538017.1">
    <property type="nucleotide sequence ID" value="NZ_BSPM01000009.1"/>
</dbReference>
<dbReference type="InterPro" id="IPR004263">
    <property type="entry name" value="Exostosin"/>
</dbReference>
<name>A0A4R6RAT0_9HYPH</name>